<evidence type="ECO:0000313" key="2">
    <source>
        <dbReference type="Proteomes" id="UP000284660"/>
    </source>
</evidence>
<evidence type="ECO:0000313" key="1">
    <source>
        <dbReference type="EMBL" id="RHD71292.1"/>
    </source>
</evidence>
<proteinExistence type="predicted"/>
<dbReference type="RefSeq" id="WP_005863134.1">
    <property type="nucleotide sequence ID" value="NZ_CAXSKO010000001.1"/>
</dbReference>
<organism evidence="1 2">
    <name type="scientific">Parabacteroides distasonis</name>
    <dbReference type="NCBI Taxonomy" id="823"/>
    <lineage>
        <taxon>Bacteria</taxon>
        <taxon>Pseudomonadati</taxon>
        <taxon>Bacteroidota</taxon>
        <taxon>Bacteroidia</taxon>
        <taxon>Bacteroidales</taxon>
        <taxon>Tannerellaceae</taxon>
        <taxon>Parabacteroides</taxon>
    </lineage>
</organism>
<keyword evidence="1" id="KW-0808">Transferase</keyword>
<dbReference type="InterPro" id="IPR001296">
    <property type="entry name" value="Glyco_trans_1"/>
</dbReference>
<dbReference type="Pfam" id="PF00534">
    <property type="entry name" value="Glycos_transf_1"/>
    <property type="match status" value="1"/>
</dbReference>
<name>A0A3R5WE71_PARDI</name>
<dbReference type="SUPFAM" id="SSF53756">
    <property type="entry name" value="UDP-Glycosyltransferase/glycogen phosphorylase"/>
    <property type="match status" value="1"/>
</dbReference>
<dbReference type="PANTHER" id="PTHR12526">
    <property type="entry name" value="GLYCOSYLTRANSFERASE"/>
    <property type="match status" value="1"/>
</dbReference>
<protein>
    <submittedName>
        <fullName evidence="1">Glycosyltransferase</fullName>
    </submittedName>
</protein>
<reference evidence="1 2" key="1">
    <citation type="submission" date="2018-08" db="EMBL/GenBank/DDBJ databases">
        <title>A genome reference for cultivated species of the human gut microbiota.</title>
        <authorList>
            <person name="Zou Y."/>
            <person name="Xue W."/>
            <person name="Luo G."/>
        </authorList>
    </citation>
    <scope>NUCLEOTIDE SEQUENCE [LARGE SCALE GENOMIC DNA]</scope>
    <source>
        <strain evidence="1 2">AM30-4</strain>
    </source>
</reference>
<comment type="caution">
    <text evidence="1">The sequence shown here is derived from an EMBL/GenBank/DDBJ whole genome shotgun (WGS) entry which is preliminary data.</text>
</comment>
<dbReference type="Gene3D" id="3.40.50.2000">
    <property type="entry name" value="Glycogen Phosphorylase B"/>
    <property type="match status" value="2"/>
</dbReference>
<dbReference type="GO" id="GO:0016757">
    <property type="term" value="F:glycosyltransferase activity"/>
    <property type="evidence" value="ECO:0007669"/>
    <property type="project" value="InterPro"/>
</dbReference>
<gene>
    <name evidence="1" type="ORF">DW782_19585</name>
</gene>
<accession>A0A3R5WE71</accession>
<sequence>MKSILFFHPKNDYTGSTRVLADVIARDYAGQSVDIIVNRNHGKGFLSELPNVQLIGYCVPTWHGKRIPVVAPLVWRIHFVLLTLCLGWRYNTFYINTITPYLAALLGRLYGKKVIYHIHEKFVQQTLSVRIMEWIFAHTKAHRIFVSRYTRDSYPDNPSCTSTVCYNHLGKQFLDRVDIKPIGERKRNTVLMIASLSKVKGLSTFMAVAELLPDLHFRLMLSADMESIQAYLEQSIPKNVELIPAQSNIHPYLREADLMLNLSNPFLCVETFGMTILEAMAYGVPSIAPNIGGPIELIEDGYNGFCVDVTDAKVVAEKIKEVLGLDNYERFADNALAGFERFR</sequence>
<dbReference type="AlphaFoldDB" id="A0A3R5WE71"/>
<dbReference type="PANTHER" id="PTHR12526:SF630">
    <property type="entry name" value="GLYCOSYLTRANSFERASE"/>
    <property type="match status" value="1"/>
</dbReference>
<dbReference type="Proteomes" id="UP000284660">
    <property type="component" value="Unassembled WGS sequence"/>
</dbReference>
<dbReference type="EMBL" id="QSJN01000018">
    <property type="protein sequence ID" value="RHD71292.1"/>
    <property type="molecule type" value="Genomic_DNA"/>
</dbReference>